<keyword evidence="3 12" id="KW-0949">S-adenosyl-L-methionine</keyword>
<dbReference type="InterPro" id="IPR050105">
    <property type="entry name" value="MoCo_biosynth_MoaA/MoaC"/>
</dbReference>
<feature type="binding site" evidence="12">
    <location>
        <position position="17"/>
    </location>
    <ligand>
        <name>GTP</name>
        <dbReference type="ChEBI" id="CHEBI:37565"/>
    </ligand>
</feature>
<evidence type="ECO:0000256" key="1">
    <source>
        <dbReference type="ARBA" id="ARBA00012167"/>
    </source>
</evidence>
<dbReference type="NCBIfam" id="TIGR02666">
    <property type="entry name" value="moaA"/>
    <property type="match status" value="1"/>
</dbReference>
<dbReference type="GO" id="GO:0061799">
    <property type="term" value="F:cyclic pyranopterin monophosphate synthase activity"/>
    <property type="evidence" value="ECO:0007669"/>
    <property type="project" value="TreeGrafter"/>
</dbReference>
<feature type="binding site" evidence="12">
    <location>
        <position position="70"/>
    </location>
    <ligand>
        <name>S-adenosyl-L-methionine</name>
        <dbReference type="ChEBI" id="CHEBI:59789"/>
    </ligand>
</feature>
<dbReference type="Pfam" id="PF04055">
    <property type="entry name" value="Radical_SAM"/>
    <property type="match status" value="1"/>
</dbReference>
<sequence>MQSSLIDIQGRKISYLRVSVTDRCDMRCVYCMSESMEFLPRPEVLTYEELERLCAVFMRHGVRRIRLTGGEPLVRRDIGDFLQSLGRWIRPVSSAPGLDELTLTTNGSQLGRYADTLVGAGIRRVNVSLDSLRPERFSAITRRGDLHRTLAGIHAARDAGLAVRINTVATKGINDDEFDNLIVWCGEIGADLCLIETMPMGETGEDRRAQYLPLHSVRLNLQKRWSFETADGATGGGPARYVRIAETGQRLGFITPLSHNFCDSCNRVRLSCSGQLYTCLGSDGAVDLREILRSGGTDSDILDAIDLSLARKPLRHDFLIPDNDAQVQGPARLMSVTGG</sequence>
<keyword evidence="10 12" id="KW-0456">Lyase</keyword>
<gene>
    <name evidence="12" type="primary">moaA</name>
    <name evidence="14" type="ORF">A0U92_07805</name>
</gene>
<dbReference type="SFLD" id="SFLDG01067">
    <property type="entry name" value="SPASM/twitch_domain_containing"/>
    <property type="match status" value="1"/>
</dbReference>
<dbReference type="CDD" id="cd21117">
    <property type="entry name" value="Twitch_MoaA"/>
    <property type="match status" value="1"/>
</dbReference>
<evidence type="ECO:0000256" key="4">
    <source>
        <dbReference type="ARBA" id="ARBA00022723"/>
    </source>
</evidence>
<dbReference type="PROSITE" id="PS51918">
    <property type="entry name" value="RADICAL_SAM"/>
    <property type="match status" value="1"/>
</dbReference>
<evidence type="ECO:0000256" key="2">
    <source>
        <dbReference type="ARBA" id="ARBA00022485"/>
    </source>
</evidence>
<feature type="binding site" evidence="12">
    <location>
        <position position="279"/>
    </location>
    <ligand>
        <name>[4Fe-4S] cluster</name>
        <dbReference type="ChEBI" id="CHEBI:49883"/>
        <label>2</label>
        <note>4Fe-4S-substrate</note>
    </ligand>
</feature>
<keyword evidence="5 12" id="KW-0547">Nucleotide-binding</keyword>
<dbReference type="UniPathway" id="UPA00344"/>
<accession>A0A1U9KFW0</accession>
<feature type="binding site" evidence="12">
    <location>
        <position position="28"/>
    </location>
    <ligand>
        <name>[4Fe-4S] cluster</name>
        <dbReference type="ChEBI" id="CHEBI:49883"/>
        <label>1</label>
        <note>4Fe-4S-S-AdoMet</note>
    </ligand>
</feature>
<dbReference type="RefSeq" id="WP_077812733.1">
    <property type="nucleotide sequence ID" value="NZ_CP014692.1"/>
</dbReference>
<dbReference type="STRING" id="435.A0U92_07805"/>
<keyword evidence="7 12" id="KW-0411">Iron-sulfur</keyword>
<dbReference type="InterPro" id="IPR006638">
    <property type="entry name" value="Elp3/MiaA/NifB-like_rSAM"/>
</dbReference>
<dbReference type="AlphaFoldDB" id="A0A1U9KFW0"/>
<dbReference type="GO" id="GO:0005525">
    <property type="term" value="F:GTP binding"/>
    <property type="evidence" value="ECO:0007669"/>
    <property type="project" value="UniProtKB-UniRule"/>
</dbReference>
<keyword evidence="6 12" id="KW-0408">Iron</keyword>
<comment type="subunit">
    <text evidence="12">Monomer and homodimer.</text>
</comment>
<dbReference type="GO" id="GO:0046872">
    <property type="term" value="F:metal ion binding"/>
    <property type="evidence" value="ECO:0007669"/>
    <property type="project" value="UniProtKB-KW"/>
</dbReference>
<dbReference type="PANTHER" id="PTHR22960">
    <property type="entry name" value="MOLYBDOPTERIN COFACTOR SYNTHESIS PROTEIN A"/>
    <property type="match status" value="1"/>
</dbReference>
<dbReference type="InterPro" id="IPR010505">
    <property type="entry name" value="MoaA_twitch"/>
</dbReference>
<evidence type="ECO:0000259" key="13">
    <source>
        <dbReference type="PROSITE" id="PS51918"/>
    </source>
</evidence>
<dbReference type="SUPFAM" id="SSF102114">
    <property type="entry name" value="Radical SAM enzymes"/>
    <property type="match status" value="1"/>
</dbReference>
<dbReference type="CDD" id="cd01335">
    <property type="entry name" value="Radical_SAM"/>
    <property type="match status" value="1"/>
</dbReference>
<dbReference type="PANTHER" id="PTHR22960:SF0">
    <property type="entry name" value="MOLYBDENUM COFACTOR BIOSYNTHESIS PROTEIN 1"/>
    <property type="match status" value="1"/>
</dbReference>
<dbReference type="SFLD" id="SFLDG01386">
    <property type="entry name" value="main_SPASM_domain-containing"/>
    <property type="match status" value="1"/>
</dbReference>
<dbReference type="Proteomes" id="UP000188937">
    <property type="component" value="Chromosome"/>
</dbReference>
<feature type="binding site" evidence="12">
    <location>
        <begin position="267"/>
        <end position="269"/>
    </location>
    <ligand>
        <name>GTP</name>
        <dbReference type="ChEBI" id="CHEBI:37565"/>
    </ligand>
</feature>
<dbReference type="InterPro" id="IPR058240">
    <property type="entry name" value="rSAM_sf"/>
</dbReference>
<feature type="binding site" evidence="12">
    <location>
        <position position="128"/>
    </location>
    <ligand>
        <name>S-adenosyl-L-methionine</name>
        <dbReference type="ChEBI" id="CHEBI:59789"/>
    </ligand>
</feature>
<comment type="cofactor">
    <cofactor evidence="12">
        <name>[4Fe-4S] cluster</name>
        <dbReference type="ChEBI" id="CHEBI:49883"/>
    </cofactor>
    <text evidence="12">Binds 2 [4Fe-4S] clusters. Binds 1 [4Fe-4S] cluster coordinated with 3 cysteines and an exchangeable S-adenosyl-L-methionine and 1 [4Fe-4S] cluster coordinated with 3 cysteines and the GTP-derived substrate.</text>
</comment>
<keyword evidence="2 12" id="KW-0004">4Fe-4S</keyword>
<feature type="domain" description="Radical SAM core" evidence="13">
    <location>
        <begin position="8"/>
        <end position="233"/>
    </location>
</feature>
<evidence type="ECO:0000256" key="6">
    <source>
        <dbReference type="ARBA" id="ARBA00023004"/>
    </source>
</evidence>
<dbReference type="GO" id="GO:0006777">
    <property type="term" value="P:Mo-molybdopterin cofactor biosynthetic process"/>
    <property type="evidence" value="ECO:0007669"/>
    <property type="project" value="UniProtKB-UniRule"/>
</dbReference>
<feature type="binding site" evidence="12">
    <location>
        <position position="265"/>
    </location>
    <ligand>
        <name>[4Fe-4S] cluster</name>
        <dbReference type="ChEBI" id="CHEBI:49883"/>
        <label>2</label>
        <note>4Fe-4S-substrate</note>
    </ligand>
</feature>
<feature type="binding site" evidence="12">
    <location>
        <position position="104"/>
    </location>
    <ligand>
        <name>GTP</name>
        <dbReference type="ChEBI" id="CHEBI:37565"/>
    </ligand>
</feature>
<evidence type="ECO:0000256" key="3">
    <source>
        <dbReference type="ARBA" id="ARBA00022691"/>
    </source>
</evidence>
<dbReference type="GO" id="GO:0061798">
    <property type="term" value="F:GTP 3',8'-cyclase activity"/>
    <property type="evidence" value="ECO:0007669"/>
    <property type="project" value="UniProtKB-UniRule"/>
</dbReference>
<name>A0A1U9KFW0_ACEAC</name>
<dbReference type="EMBL" id="CP014692">
    <property type="protein sequence ID" value="AQS84694.1"/>
    <property type="molecule type" value="Genomic_DNA"/>
</dbReference>
<dbReference type="InterPro" id="IPR040064">
    <property type="entry name" value="MoaA-like"/>
</dbReference>
<organism evidence="14 15">
    <name type="scientific">Acetobacter aceti</name>
    <dbReference type="NCBI Taxonomy" id="435"/>
    <lineage>
        <taxon>Bacteria</taxon>
        <taxon>Pseudomonadati</taxon>
        <taxon>Pseudomonadota</taxon>
        <taxon>Alphaproteobacteria</taxon>
        <taxon>Acetobacterales</taxon>
        <taxon>Acetobacteraceae</taxon>
        <taxon>Acetobacter</taxon>
        <taxon>Acetobacter subgen. Acetobacter</taxon>
    </lineage>
</organism>
<keyword evidence="8 12" id="KW-0342">GTP-binding</keyword>
<reference evidence="14 15" key="1">
    <citation type="submission" date="2016-03" db="EMBL/GenBank/DDBJ databases">
        <title>Acetic acid bacteria sequencing.</title>
        <authorList>
            <person name="Brandt J."/>
            <person name="Jakob F."/>
            <person name="Vogel R.F."/>
        </authorList>
    </citation>
    <scope>NUCLEOTIDE SEQUENCE [LARGE SCALE GENOMIC DNA]</scope>
    <source>
        <strain evidence="14 15">TMW2.1153</strain>
    </source>
</reference>
<comment type="catalytic activity">
    <reaction evidence="11 12">
        <text>GTP + AH2 + S-adenosyl-L-methionine = (8S)-3',8-cyclo-7,8-dihydroguanosine 5'-triphosphate + 5'-deoxyadenosine + L-methionine + A + H(+)</text>
        <dbReference type="Rhea" id="RHEA:49576"/>
        <dbReference type="ChEBI" id="CHEBI:13193"/>
        <dbReference type="ChEBI" id="CHEBI:15378"/>
        <dbReference type="ChEBI" id="CHEBI:17319"/>
        <dbReference type="ChEBI" id="CHEBI:17499"/>
        <dbReference type="ChEBI" id="CHEBI:37565"/>
        <dbReference type="ChEBI" id="CHEBI:57844"/>
        <dbReference type="ChEBI" id="CHEBI:59789"/>
        <dbReference type="ChEBI" id="CHEBI:131766"/>
        <dbReference type="EC" id="4.1.99.22"/>
    </reaction>
</comment>
<dbReference type="InterPro" id="IPR000385">
    <property type="entry name" value="MoaA_NifB_PqqE_Fe-S-bd_CS"/>
</dbReference>
<keyword evidence="9 12" id="KW-0501">Molybdenum cofactor biosynthesis</keyword>
<dbReference type="SMART" id="SM00729">
    <property type="entry name" value="Elp3"/>
    <property type="match status" value="1"/>
</dbReference>
<dbReference type="OrthoDB" id="9763993at2"/>
<feature type="binding site" evidence="12">
    <location>
        <position position="31"/>
    </location>
    <ligand>
        <name>[4Fe-4S] cluster</name>
        <dbReference type="ChEBI" id="CHEBI:49883"/>
        <label>1</label>
        <note>4Fe-4S-S-AdoMet</note>
    </ligand>
</feature>
<comment type="pathway">
    <text evidence="12">Cofactor biosynthesis; molybdopterin biosynthesis.</text>
</comment>
<evidence type="ECO:0000256" key="12">
    <source>
        <dbReference type="HAMAP-Rule" id="MF_01225"/>
    </source>
</evidence>
<dbReference type="GO" id="GO:1904047">
    <property type="term" value="F:S-adenosyl-L-methionine binding"/>
    <property type="evidence" value="ECO:0007669"/>
    <property type="project" value="UniProtKB-UniRule"/>
</dbReference>
<keyword evidence="15" id="KW-1185">Reference proteome</keyword>
<dbReference type="SFLD" id="SFLDG01383">
    <property type="entry name" value="cyclic_pyranopterin_phosphate"/>
    <property type="match status" value="1"/>
</dbReference>
<keyword evidence="4 12" id="KW-0479">Metal-binding</keyword>
<feature type="binding site" evidence="12">
    <location>
        <position position="262"/>
    </location>
    <ligand>
        <name>[4Fe-4S] cluster</name>
        <dbReference type="ChEBI" id="CHEBI:49883"/>
        <label>2</label>
        <note>4Fe-4S-substrate</note>
    </ligand>
</feature>
<evidence type="ECO:0000256" key="5">
    <source>
        <dbReference type="ARBA" id="ARBA00022741"/>
    </source>
</evidence>
<evidence type="ECO:0000256" key="11">
    <source>
        <dbReference type="ARBA" id="ARBA00048697"/>
    </source>
</evidence>
<dbReference type="InterPro" id="IPR007197">
    <property type="entry name" value="rSAM"/>
</dbReference>
<dbReference type="InterPro" id="IPR013785">
    <property type="entry name" value="Aldolase_TIM"/>
</dbReference>
<comment type="function">
    <text evidence="12">Catalyzes the cyclization of GTP to (8S)-3',8-cyclo-7,8-dihydroguanosine 5'-triphosphate.</text>
</comment>
<feature type="binding site" evidence="12">
    <location>
        <position position="66"/>
    </location>
    <ligand>
        <name>GTP</name>
        <dbReference type="ChEBI" id="CHEBI:37565"/>
    </ligand>
</feature>
<proteinExistence type="inferred from homology"/>
<dbReference type="EC" id="4.1.99.22" evidence="1 12"/>
<dbReference type="GO" id="GO:0051539">
    <property type="term" value="F:4 iron, 4 sulfur cluster binding"/>
    <property type="evidence" value="ECO:0007669"/>
    <property type="project" value="UniProtKB-UniRule"/>
</dbReference>
<dbReference type="SFLD" id="SFLDS00029">
    <property type="entry name" value="Radical_SAM"/>
    <property type="match status" value="1"/>
</dbReference>
<evidence type="ECO:0000256" key="8">
    <source>
        <dbReference type="ARBA" id="ARBA00023134"/>
    </source>
</evidence>
<evidence type="ECO:0000313" key="15">
    <source>
        <dbReference type="Proteomes" id="UP000188937"/>
    </source>
</evidence>
<feature type="binding site" evidence="12">
    <location>
        <position position="24"/>
    </location>
    <ligand>
        <name>[4Fe-4S] cluster</name>
        <dbReference type="ChEBI" id="CHEBI:49883"/>
        <label>1</label>
        <note>4Fe-4S-S-AdoMet</note>
    </ligand>
</feature>
<evidence type="ECO:0000256" key="7">
    <source>
        <dbReference type="ARBA" id="ARBA00023014"/>
    </source>
</evidence>
<evidence type="ECO:0000313" key="14">
    <source>
        <dbReference type="EMBL" id="AQS84694.1"/>
    </source>
</evidence>
<dbReference type="Gene3D" id="3.20.20.70">
    <property type="entry name" value="Aldolase class I"/>
    <property type="match status" value="1"/>
</dbReference>
<comment type="similarity">
    <text evidence="12">Belongs to the radical SAM superfamily. MoaA family.</text>
</comment>
<dbReference type="InterPro" id="IPR013483">
    <property type="entry name" value="MoaA"/>
</dbReference>
<dbReference type="KEGG" id="aace:A0U92_07805"/>
<dbReference type="HAMAP" id="MF_01225_B">
    <property type="entry name" value="MoaA_B"/>
    <property type="match status" value="1"/>
</dbReference>
<feature type="binding site" evidence="12">
    <location>
        <position position="198"/>
    </location>
    <ligand>
        <name>S-adenosyl-L-methionine</name>
        <dbReference type="ChEBI" id="CHEBI:59789"/>
    </ligand>
</feature>
<dbReference type="Pfam" id="PF06463">
    <property type="entry name" value="Mob_synth_C"/>
    <property type="match status" value="1"/>
</dbReference>
<feature type="binding site" evidence="12">
    <location>
        <position position="30"/>
    </location>
    <ligand>
        <name>S-adenosyl-L-methionine</name>
        <dbReference type="ChEBI" id="CHEBI:59789"/>
    </ligand>
</feature>
<dbReference type="PROSITE" id="PS01305">
    <property type="entry name" value="MOAA_NIFB_PQQE"/>
    <property type="match status" value="1"/>
</dbReference>
<evidence type="ECO:0000256" key="9">
    <source>
        <dbReference type="ARBA" id="ARBA00023150"/>
    </source>
</evidence>
<evidence type="ECO:0000256" key="10">
    <source>
        <dbReference type="ARBA" id="ARBA00023239"/>
    </source>
</evidence>
<protein>
    <recommendedName>
        <fullName evidence="1 12">GTP 3',8-cyclase</fullName>
        <ecNumber evidence="1 12">4.1.99.22</ecNumber>
    </recommendedName>
    <alternativeName>
        <fullName evidence="12">Molybdenum cofactor biosynthesis protein A</fullName>
    </alternativeName>
</protein>
<comment type="caution">
    <text evidence="12">Lacks conserved residue(s) required for the propagation of feature annotation.</text>
</comment>